<dbReference type="KEGG" id="sage:EN72_03190"/>
<sequence>MNDVLKTNLIADVAIFSEKSNCKLNVITASGIFTGTLLPENPDKAKYAHVLEFLEYRKENKDDNERFMLLVDATLSTSKESTLNLPFVVLFIDQIIGVSSVQ</sequence>
<dbReference type="EMBL" id="LCVB01000027">
    <property type="protein sequence ID" value="KLJ29711.1"/>
    <property type="molecule type" value="Genomic_DNA"/>
</dbReference>
<dbReference type="Proteomes" id="UP000035174">
    <property type="component" value="Unassembled WGS sequence"/>
</dbReference>
<dbReference type="RefSeq" id="WP_001000651.1">
    <property type="nucleotide sequence ID" value="NZ_AP020310.1"/>
</dbReference>
<dbReference type="EMBL" id="JASOIH010000001">
    <property type="protein sequence ID" value="MDK6898497.1"/>
    <property type="molecule type" value="Genomic_DNA"/>
</dbReference>
<evidence type="ECO:0000313" key="4">
    <source>
        <dbReference type="Proteomes" id="UP001230629"/>
    </source>
</evidence>
<dbReference type="Proteomes" id="UP001230629">
    <property type="component" value="Unassembled WGS sequence"/>
</dbReference>
<evidence type="ECO:0008006" key="5">
    <source>
        <dbReference type="Google" id="ProtNLM"/>
    </source>
</evidence>
<name>A0AAW6XV00_STRAG</name>
<protein>
    <recommendedName>
        <fullName evidence="5">Phage protein</fullName>
    </recommendedName>
</protein>
<evidence type="ECO:0000313" key="1">
    <source>
        <dbReference type="EMBL" id="KLJ29711.1"/>
    </source>
</evidence>
<evidence type="ECO:0000313" key="2">
    <source>
        <dbReference type="EMBL" id="MDK6898497.1"/>
    </source>
</evidence>
<dbReference type="AlphaFoldDB" id="A0AAW6XV00"/>
<proteinExistence type="predicted"/>
<reference evidence="2" key="2">
    <citation type="submission" date="2023-05" db="EMBL/GenBank/DDBJ databases">
        <title>Cataloging the Phylogenetic Diversity of Human Bladder Bacteria.</title>
        <authorList>
            <person name="Du J."/>
        </authorList>
    </citation>
    <scope>NUCLEOTIDE SEQUENCE</scope>
    <source>
        <strain evidence="2">UMB8703</strain>
    </source>
</reference>
<accession>A0AAW6XV00</accession>
<gene>
    <name evidence="2" type="ORF">QP229_00575</name>
    <name evidence="1" type="ORF">WA45_05015</name>
</gene>
<reference evidence="1 3" key="1">
    <citation type="journal article" date="2015" name="PLoS ONE">
        <title>Genomic analysis reveals the molecular basis for capsule loss in the group B streptococcus population.</title>
        <authorList>
            <consortium name="DEVANI Consortium"/>
            <person name="Rosini R."/>
            <person name="Campisi E."/>
            <person name="De Chiara M."/>
            <person name="Tettelin H."/>
            <person name="Rinaudo D."/>
            <person name="Toniolo C."/>
            <person name="Metruccio M."/>
            <person name="Guidotti S."/>
            <person name="Sorensen U.B."/>
            <person name="Kilian M."/>
            <person name="Ramirez M."/>
            <person name="Janulczyk R."/>
            <person name="Donati C."/>
            <person name="Grandi G."/>
            <person name="Margarit I."/>
        </authorList>
    </citation>
    <scope>NUCLEOTIDE SEQUENCE [LARGE SCALE GENOMIC DNA]</scope>
    <source>
        <strain evidence="1 3">ES-PW-063</strain>
    </source>
</reference>
<organism evidence="2 4">
    <name type="scientific">Streptococcus agalactiae</name>
    <dbReference type="NCBI Taxonomy" id="1311"/>
    <lineage>
        <taxon>Bacteria</taxon>
        <taxon>Bacillati</taxon>
        <taxon>Bacillota</taxon>
        <taxon>Bacilli</taxon>
        <taxon>Lactobacillales</taxon>
        <taxon>Streptococcaceae</taxon>
        <taxon>Streptococcus</taxon>
    </lineage>
</organism>
<comment type="caution">
    <text evidence="2">The sequence shown here is derived from an EMBL/GenBank/DDBJ whole genome shotgun (WGS) entry which is preliminary data.</text>
</comment>
<evidence type="ECO:0000313" key="3">
    <source>
        <dbReference type="Proteomes" id="UP000035174"/>
    </source>
</evidence>
<dbReference type="KEGG" id="sagg:EN73_03265"/>